<dbReference type="Proteomes" id="UP000774617">
    <property type="component" value="Unassembled WGS sequence"/>
</dbReference>
<keyword evidence="3" id="KW-1185">Reference proteome</keyword>
<evidence type="ECO:0000256" key="1">
    <source>
        <dbReference type="SAM" id="MobiDB-lite"/>
    </source>
</evidence>
<evidence type="ECO:0000313" key="3">
    <source>
        <dbReference type="Proteomes" id="UP000774617"/>
    </source>
</evidence>
<accession>A0ABQ8GF17</accession>
<gene>
    <name evidence="2" type="ORF">B0J12DRAFT_777703</name>
</gene>
<dbReference type="EMBL" id="JAGTJR010000009">
    <property type="protein sequence ID" value="KAH7054233.1"/>
    <property type="molecule type" value="Genomic_DNA"/>
</dbReference>
<feature type="region of interest" description="Disordered" evidence="1">
    <location>
        <begin position="60"/>
        <end position="83"/>
    </location>
</feature>
<comment type="caution">
    <text evidence="2">The sequence shown here is derived from an EMBL/GenBank/DDBJ whole genome shotgun (WGS) entry which is preliminary data.</text>
</comment>
<name>A0ABQ8GF17_9PEZI</name>
<evidence type="ECO:0000313" key="2">
    <source>
        <dbReference type="EMBL" id="KAH7054233.1"/>
    </source>
</evidence>
<reference evidence="2 3" key="1">
    <citation type="journal article" date="2021" name="Nat. Commun.">
        <title>Genetic determinants of endophytism in the Arabidopsis root mycobiome.</title>
        <authorList>
            <person name="Mesny F."/>
            <person name="Miyauchi S."/>
            <person name="Thiergart T."/>
            <person name="Pickel B."/>
            <person name="Atanasova L."/>
            <person name="Karlsson M."/>
            <person name="Huettel B."/>
            <person name="Barry K.W."/>
            <person name="Haridas S."/>
            <person name="Chen C."/>
            <person name="Bauer D."/>
            <person name="Andreopoulos W."/>
            <person name="Pangilinan J."/>
            <person name="LaButti K."/>
            <person name="Riley R."/>
            <person name="Lipzen A."/>
            <person name="Clum A."/>
            <person name="Drula E."/>
            <person name="Henrissat B."/>
            <person name="Kohler A."/>
            <person name="Grigoriev I.V."/>
            <person name="Martin F.M."/>
            <person name="Hacquard S."/>
        </authorList>
    </citation>
    <scope>NUCLEOTIDE SEQUENCE [LARGE SCALE GENOMIC DNA]</scope>
    <source>
        <strain evidence="2 3">MPI-SDFR-AT-0080</strain>
    </source>
</reference>
<sequence>MASGWPASRVARAVTCAGVSVGCSAARPARLTHAQRDRIAMTRPGWARSWMTAARRPREGLVREREVGGESSAAADTKRPTSAGLRVQRFDRQRSTRPALALLFWASNSHAGRGCLGRGDAQSGSSARALPDPAPKLGLPAACTCPPLPPPSLSSNPANARPRSLGLLPAAARPAASMMSGRLSSAHCVPSLETRDQALASTCMHPPLPRSPAHAAPDERPSFSPQPPATLDLLHQPHRSSAL</sequence>
<protein>
    <submittedName>
        <fullName evidence="2">Uncharacterized protein</fullName>
    </submittedName>
</protein>
<organism evidence="2 3">
    <name type="scientific">Macrophomina phaseolina</name>
    <dbReference type="NCBI Taxonomy" id="35725"/>
    <lineage>
        <taxon>Eukaryota</taxon>
        <taxon>Fungi</taxon>
        <taxon>Dikarya</taxon>
        <taxon>Ascomycota</taxon>
        <taxon>Pezizomycotina</taxon>
        <taxon>Dothideomycetes</taxon>
        <taxon>Dothideomycetes incertae sedis</taxon>
        <taxon>Botryosphaeriales</taxon>
        <taxon>Botryosphaeriaceae</taxon>
        <taxon>Macrophomina</taxon>
    </lineage>
</organism>
<proteinExistence type="predicted"/>
<feature type="region of interest" description="Disordered" evidence="1">
    <location>
        <begin position="202"/>
        <end position="243"/>
    </location>
</feature>